<proteinExistence type="inferred from homology"/>
<dbReference type="PANTHER" id="PTHR30203">
    <property type="entry name" value="OUTER MEMBRANE CATION EFFLUX PROTEIN"/>
    <property type="match status" value="1"/>
</dbReference>
<evidence type="ECO:0000313" key="2">
    <source>
        <dbReference type="EMBL" id="AFK05546.1"/>
    </source>
</evidence>
<keyword evidence="2" id="KW-0614">Plasmid</keyword>
<dbReference type="InterPro" id="IPR003423">
    <property type="entry name" value="OMP_efflux"/>
</dbReference>
<dbReference type="Gene3D" id="1.20.1600.10">
    <property type="entry name" value="Outer membrane efflux proteins (OEP)"/>
    <property type="match status" value="1"/>
</dbReference>
<evidence type="ECO:0000313" key="3">
    <source>
        <dbReference type="Proteomes" id="UP000002875"/>
    </source>
</evidence>
<dbReference type="Proteomes" id="UP000002875">
    <property type="component" value="Plasmid pEMTOL01"/>
</dbReference>
<protein>
    <submittedName>
        <fullName evidence="2">Outer membrane efflux protein</fullName>
    </submittedName>
</protein>
<dbReference type="RefSeq" id="WP_015026292.1">
    <property type="nucleotide sequence ID" value="NC_018742.1"/>
</dbReference>
<organism evidence="2 3">
    <name type="scientific">Emticicia oligotrophica (strain DSM 17448 / CIP 109782 / MTCC 6937 / GPTSA100-15)</name>
    <dbReference type="NCBI Taxonomy" id="929562"/>
    <lineage>
        <taxon>Bacteria</taxon>
        <taxon>Pseudomonadati</taxon>
        <taxon>Bacteroidota</taxon>
        <taxon>Cytophagia</taxon>
        <taxon>Cytophagales</taxon>
        <taxon>Leadbetterellaceae</taxon>
        <taxon>Emticicia</taxon>
    </lineage>
</organism>
<sequence length="423" mass="48106">MNNTKSIVSLLLIILLLSLKSNFGFTQSNYTLQECEELYRKNNFLLLAEQLNIDIAQANTVQAKIWELPYISGEFNAINPQNRRVFDIGSKGQKGIAIEQLVYLGGKKKAEIEFAKSAIPIAQLTLEQLVRTHLVELKQSYYSIYFDNLKLNSLRNKMANIDTLVAAYSGQASKGNVPLKDVVRLQSLSLSLKNQYAEIQKDIFSNQAIIKIITGISNDIVPIFTEQEINELLSKKIIYQLGGLKELAIEKNTELQTINRILVSNDLFYKWQQTFSKPDLTIGASYDQRGGAFLNQANLTVGIPIPLWNRNKGNIVAAASKTLQTQNLKNQKELEIKTNVEKAFKEFQFQQSLFQRMSSESLQNFEIVYNGVIQNFQKQNITLIEFTDIIESYIESIVLLNDVKKQVILNGNNLNYIVNEKIF</sequence>
<dbReference type="EMBL" id="CP002962">
    <property type="protein sequence ID" value="AFK05546.1"/>
    <property type="molecule type" value="Genomic_DNA"/>
</dbReference>
<name>A0ABM5N7S3_EMTOG</name>
<keyword evidence="3" id="KW-1185">Reference proteome</keyword>
<dbReference type="Pfam" id="PF02321">
    <property type="entry name" value="OEP"/>
    <property type="match status" value="1"/>
</dbReference>
<evidence type="ECO:0000256" key="1">
    <source>
        <dbReference type="ARBA" id="ARBA00007613"/>
    </source>
</evidence>
<dbReference type="SUPFAM" id="SSF56954">
    <property type="entry name" value="Outer membrane efflux proteins (OEP)"/>
    <property type="match status" value="1"/>
</dbReference>
<comment type="similarity">
    <text evidence="1">Belongs to the outer membrane factor (OMF) (TC 1.B.17) family.</text>
</comment>
<dbReference type="InterPro" id="IPR010131">
    <property type="entry name" value="MdtP/NodT-like"/>
</dbReference>
<geneLocation type="plasmid" evidence="2 3">
    <name>pEMTOL01</name>
</geneLocation>
<gene>
    <name evidence="2" type="ordered locus">Emtol_0276</name>
</gene>
<dbReference type="PANTHER" id="PTHR30203:SF23">
    <property type="entry name" value="OUTER MEMBRANE EFFLUX PROTEIN"/>
    <property type="match status" value="1"/>
</dbReference>
<accession>A0ABM5N7S3</accession>
<reference evidence="2 3" key="1">
    <citation type="submission" date="2011-07" db="EMBL/GenBank/DDBJ databases">
        <title>The complete genome of plasmid 1 of Emticicia oligotrophica DSM 17448.</title>
        <authorList>
            <consortium name="US DOE Joint Genome Institute (JGI-PGF)"/>
            <person name="Lucas S."/>
            <person name="Han J."/>
            <person name="Lapidus A."/>
            <person name="Bruce D."/>
            <person name="Goodwin L."/>
            <person name="Pitluck S."/>
            <person name="Peters L."/>
            <person name="Kyrpides N."/>
            <person name="Mavromatis K."/>
            <person name="Ivanova N."/>
            <person name="Ovchinnikova G."/>
            <person name="Teshima H."/>
            <person name="Detter J.C."/>
            <person name="Tapia R."/>
            <person name="Han C."/>
            <person name="Land M."/>
            <person name="Hauser L."/>
            <person name="Markowitz V."/>
            <person name="Cheng J.-F."/>
            <person name="Hugenholtz P."/>
            <person name="Woyke T."/>
            <person name="Wu D."/>
            <person name="Tindall B."/>
            <person name="Pomrenke H."/>
            <person name="Brambilla E."/>
            <person name="Klenk H.-P."/>
            <person name="Eisen J.A."/>
        </authorList>
    </citation>
    <scope>NUCLEOTIDE SEQUENCE [LARGE SCALE GENOMIC DNA]</scope>
    <source>
        <strain evidence="3">DSM 17448 / GPTSA100-15</strain>
        <plasmid evidence="2 3">pEMTOL01</plasmid>
    </source>
</reference>